<keyword evidence="1" id="KW-0472">Membrane</keyword>
<name>A0A2P8CV08_9BACT</name>
<feature type="transmembrane region" description="Helical" evidence="1">
    <location>
        <begin position="113"/>
        <end position="136"/>
    </location>
</feature>
<protein>
    <submittedName>
        <fullName evidence="2">Uncharacterized protein</fullName>
    </submittedName>
</protein>
<gene>
    <name evidence="2" type="ORF">B0I18_11425</name>
</gene>
<dbReference type="EMBL" id="PYGD01000014">
    <property type="protein sequence ID" value="PSK88814.1"/>
    <property type="molecule type" value="Genomic_DNA"/>
</dbReference>
<keyword evidence="3" id="KW-1185">Reference proteome</keyword>
<feature type="transmembrane region" description="Helical" evidence="1">
    <location>
        <begin position="37"/>
        <end position="59"/>
    </location>
</feature>
<keyword evidence="1" id="KW-1133">Transmembrane helix</keyword>
<accession>A0A2P8CV08</accession>
<feature type="transmembrane region" description="Helical" evidence="1">
    <location>
        <begin position="249"/>
        <end position="275"/>
    </location>
</feature>
<evidence type="ECO:0000313" key="3">
    <source>
        <dbReference type="Proteomes" id="UP000240572"/>
    </source>
</evidence>
<dbReference type="RefSeq" id="WP_106525174.1">
    <property type="nucleotide sequence ID" value="NZ_PYGD01000014.1"/>
</dbReference>
<organism evidence="2 3">
    <name type="scientific">Taibaiella chishuiensis</name>
    <dbReference type="NCBI Taxonomy" id="1434707"/>
    <lineage>
        <taxon>Bacteria</taxon>
        <taxon>Pseudomonadati</taxon>
        <taxon>Bacteroidota</taxon>
        <taxon>Chitinophagia</taxon>
        <taxon>Chitinophagales</taxon>
        <taxon>Chitinophagaceae</taxon>
        <taxon>Taibaiella</taxon>
    </lineage>
</organism>
<sequence length="352" mass="39695">MDLQPAPDRNQHAIARLTALWAFSESGLGGLMFALKIPLTGFFVGGSAVLMIGLIAWYARRDYGQVLKALVLVLLVKATVSPHSPPPAYLAVAFQGLVGALFYRYIRNFRLASVLLAILAMAESALQKIIVMTLIYGKSFWVALDKLFESICKEFSLKVDVSFSLLLIGTYLLVYIVWGVVVGLFSAALPGRIDQRKAEILQWYDEHQAVLSVDGTTGKGKRKRLWLVYLLVLAFMVTVFLLSGNSKQVLFILVRSLAAVLLLFFVLRPVINWLLQRWLRRQRGAHGREAAVIIALLPGIRSYVKPCWQLASRRQGLLRRLQYFIYYMVALTLYDERKERTDLPVQPGYQNG</sequence>
<keyword evidence="1" id="KW-0812">Transmembrane</keyword>
<feature type="transmembrane region" description="Helical" evidence="1">
    <location>
        <begin position="225"/>
        <end position="243"/>
    </location>
</feature>
<comment type="caution">
    <text evidence="2">The sequence shown here is derived from an EMBL/GenBank/DDBJ whole genome shotgun (WGS) entry which is preliminary data.</text>
</comment>
<dbReference type="Proteomes" id="UP000240572">
    <property type="component" value="Unassembled WGS sequence"/>
</dbReference>
<dbReference type="OrthoDB" id="877060at2"/>
<proteinExistence type="predicted"/>
<dbReference type="AlphaFoldDB" id="A0A2P8CV08"/>
<reference evidence="2 3" key="1">
    <citation type="submission" date="2018-03" db="EMBL/GenBank/DDBJ databases">
        <title>Genomic Encyclopedia of Type Strains, Phase III (KMG-III): the genomes of soil and plant-associated and newly described type strains.</title>
        <authorList>
            <person name="Whitman W."/>
        </authorList>
    </citation>
    <scope>NUCLEOTIDE SEQUENCE [LARGE SCALE GENOMIC DNA]</scope>
    <source>
        <strain evidence="2 3">CGMCC 1.12700</strain>
    </source>
</reference>
<evidence type="ECO:0000313" key="2">
    <source>
        <dbReference type="EMBL" id="PSK88814.1"/>
    </source>
</evidence>
<feature type="transmembrane region" description="Helical" evidence="1">
    <location>
        <begin position="163"/>
        <end position="189"/>
    </location>
</feature>
<evidence type="ECO:0000256" key="1">
    <source>
        <dbReference type="SAM" id="Phobius"/>
    </source>
</evidence>